<dbReference type="Proteomes" id="UP001239111">
    <property type="component" value="Chromosome 3"/>
</dbReference>
<proteinExistence type="predicted"/>
<sequence length="151" mass="18162">MLKEYVYASWRAGNVRIVYLQEDDRMPFREVQEYFSLNRIYSIQFRANSRIWDSILGEALGEFQKFMQIRLQTSNRGKLIASGYERYWENIARRFDIHTRAREFYDTISTLKMIDIQEGNNEIKFNIQSYRILSAIISGRTCIFFDYTMTV</sequence>
<evidence type="ECO:0000313" key="2">
    <source>
        <dbReference type="Proteomes" id="UP001239111"/>
    </source>
</evidence>
<gene>
    <name evidence="1" type="ORF">QAD02_000176</name>
</gene>
<keyword evidence="2" id="KW-1185">Reference proteome</keyword>
<comment type="caution">
    <text evidence="1">The sequence shown here is derived from an EMBL/GenBank/DDBJ whole genome shotgun (WGS) entry which is preliminary data.</text>
</comment>
<protein>
    <submittedName>
        <fullName evidence="1">Uncharacterized protein</fullName>
    </submittedName>
</protein>
<reference evidence="1" key="1">
    <citation type="submission" date="2023-04" db="EMBL/GenBank/DDBJ databases">
        <title>A chromosome-level genome assembly of the parasitoid wasp Eretmocerus hayati.</title>
        <authorList>
            <person name="Zhong Y."/>
            <person name="Liu S."/>
            <person name="Liu Y."/>
        </authorList>
    </citation>
    <scope>NUCLEOTIDE SEQUENCE</scope>
    <source>
        <strain evidence="1">ZJU_SS_LIU_2023</strain>
    </source>
</reference>
<dbReference type="EMBL" id="CM056743">
    <property type="protein sequence ID" value="KAJ8668917.1"/>
    <property type="molecule type" value="Genomic_DNA"/>
</dbReference>
<evidence type="ECO:0000313" key="1">
    <source>
        <dbReference type="EMBL" id="KAJ8668917.1"/>
    </source>
</evidence>
<name>A0ACC2NCY7_9HYME</name>
<accession>A0ACC2NCY7</accession>
<organism evidence="1 2">
    <name type="scientific">Eretmocerus hayati</name>
    <dbReference type="NCBI Taxonomy" id="131215"/>
    <lineage>
        <taxon>Eukaryota</taxon>
        <taxon>Metazoa</taxon>
        <taxon>Ecdysozoa</taxon>
        <taxon>Arthropoda</taxon>
        <taxon>Hexapoda</taxon>
        <taxon>Insecta</taxon>
        <taxon>Pterygota</taxon>
        <taxon>Neoptera</taxon>
        <taxon>Endopterygota</taxon>
        <taxon>Hymenoptera</taxon>
        <taxon>Apocrita</taxon>
        <taxon>Proctotrupomorpha</taxon>
        <taxon>Chalcidoidea</taxon>
        <taxon>Aphelinidae</taxon>
        <taxon>Aphelininae</taxon>
        <taxon>Eretmocerus</taxon>
    </lineage>
</organism>